<dbReference type="EMBL" id="AAHHJH010000002">
    <property type="protein sequence ID" value="EBW5993255.1"/>
    <property type="molecule type" value="Genomic_DNA"/>
</dbReference>
<dbReference type="InterPro" id="IPR037042">
    <property type="entry name" value="YdaT-like_sf"/>
</dbReference>
<gene>
    <name evidence="1" type="ORF">AH966_02890</name>
</gene>
<accession>A0A5W3DZ46</accession>
<dbReference type="Gene3D" id="1.10.3600.10">
    <property type="entry name" value="Putative bacterial toxin ydaT"/>
    <property type="match status" value="1"/>
</dbReference>
<protein>
    <recommendedName>
        <fullName evidence="2">Bacterial toxin YdaT domain-containing protein</fullName>
    </recommendedName>
</protein>
<comment type="caution">
    <text evidence="1">The sequence shown here is derived from an EMBL/GenBank/DDBJ whole genome shotgun (WGS) entry which is preliminary data.</text>
</comment>
<evidence type="ECO:0008006" key="2">
    <source>
        <dbReference type="Google" id="ProtNLM"/>
    </source>
</evidence>
<name>A0A5W3DZ46_SALAN</name>
<dbReference type="AlphaFoldDB" id="A0A5W3DZ46"/>
<reference evidence="1" key="1">
    <citation type="submission" date="2018-07" db="EMBL/GenBank/DDBJ databases">
        <authorList>
            <consortium name="GenomeTrakr network: Whole genome sequencing for foodborne pathogen traceback"/>
        </authorList>
    </citation>
    <scope>NUCLEOTIDE SEQUENCE</scope>
    <source>
        <strain evidence="1">FDA00002923</strain>
    </source>
</reference>
<sequence>MITPETASQALSSWLAYLQITQETATQLITRAFLEQPARPEIAVHRIERDDGTVDYDAWRRNRINIFQRWRKRETAEHCEKFSALIPAILEAIRKSAPELHKRITAGQSIEYLLLQLLKKPQWQARYFLARRWRILSGSVTRPYMRYRRYVAVIASSTRDMTSEYFLCFQIARKRA</sequence>
<evidence type="ECO:0000313" key="1">
    <source>
        <dbReference type="EMBL" id="EBW5993255.1"/>
    </source>
</evidence>
<organism evidence="1">
    <name type="scientific">Salmonella anatum</name>
    <dbReference type="NCBI Taxonomy" id="58712"/>
    <lineage>
        <taxon>Bacteria</taxon>
        <taxon>Pseudomonadati</taxon>
        <taxon>Pseudomonadota</taxon>
        <taxon>Gammaproteobacteria</taxon>
        <taxon>Enterobacterales</taxon>
        <taxon>Enterobacteriaceae</taxon>
        <taxon>Salmonella</taxon>
    </lineage>
</organism>
<proteinExistence type="predicted"/>